<name>A0A6P3ZA72_ZIZJJ</name>
<dbReference type="SUPFAM" id="SSF52266">
    <property type="entry name" value="SGNH hydrolase"/>
    <property type="match status" value="1"/>
</dbReference>
<dbReference type="AlphaFoldDB" id="A0A6P3ZA72"/>
<dbReference type="RefSeq" id="XP_015874171.3">
    <property type="nucleotide sequence ID" value="XM_016018685.4"/>
</dbReference>
<keyword evidence="2" id="KW-1185">Reference proteome</keyword>
<dbReference type="Pfam" id="PF00657">
    <property type="entry name" value="Lipase_GDSL"/>
    <property type="match status" value="1"/>
</dbReference>
<dbReference type="Proteomes" id="UP001652623">
    <property type="component" value="Chromosome 1"/>
</dbReference>
<reference evidence="3" key="2">
    <citation type="submission" date="2025-08" db="UniProtKB">
        <authorList>
            <consortium name="RefSeq"/>
        </authorList>
    </citation>
    <scope>IDENTIFICATION</scope>
    <source>
        <tissue evidence="3">Seedling</tissue>
    </source>
</reference>
<dbReference type="FunFam" id="3.40.50.1110:FF:000003">
    <property type="entry name" value="GDSL esterase/lipase APG"/>
    <property type="match status" value="1"/>
</dbReference>
<organism evidence="2 3">
    <name type="scientific">Ziziphus jujuba</name>
    <name type="common">Chinese jujube</name>
    <name type="synonym">Ziziphus sativa</name>
    <dbReference type="NCBI Taxonomy" id="326968"/>
    <lineage>
        <taxon>Eukaryota</taxon>
        <taxon>Viridiplantae</taxon>
        <taxon>Streptophyta</taxon>
        <taxon>Embryophyta</taxon>
        <taxon>Tracheophyta</taxon>
        <taxon>Spermatophyta</taxon>
        <taxon>Magnoliopsida</taxon>
        <taxon>eudicotyledons</taxon>
        <taxon>Gunneridae</taxon>
        <taxon>Pentapetalae</taxon>
        <taxon>rosids</taxon>
        <taxon>fabids</taxon>
        <taxon>Rosales</taxon>
        <taxon>Rhamnaceae</taxon>
        <taxon>Paliureae</taxon>
        <taxon>Ziziphus</taxon>
    </lineage>
</organism>
<gene>
    <name evidence="3" type="primary">LOC107411151</name>
</gene>
<comment type="similarity">
    <text evidence="1">Belongs to the 'GDSL' lipolytic enzyme family.</text>
</comment>
<accession>A0A6P3ZA72</accession>
<dbReference type="PANTHER" id="PTHR45642">
    <property type="entry name" value="GDSL ESTERASE/LIPASE EXL3"/>
    <property type="match status" value="1"/>
</dbReference>
<dbReference type="Gene3D" id="3.40.50.1110">
    <property type="entry name" value="SGNH hydrolase"/>
    <property type="match status" value="1"/>
</dbReference>
<dbReference type="InterPro" id="IPR050592">
    <property type="entry name" value="GDSL_lipolytic_enzyme"/>
</dbReference>
<evidence type="ECO:0000313" key="3">
    <source>
        <dbReference type="RefSeq" id="XP_015874171.3"/>
    </source>
</evidence>
<sequence length="363" mass="40504">MMEIIRVTLLGMILFLALMPILLLQALDIGQVRALAARNNVTCVLVFGDSSVDPGNNNVLHTTAKGNFLPYGKNFFGGQPTGRFSDGRLSTDFIADEIFGYRKIIPAYLSSNMKETNLIHGVSFASAASGYDELTANLSGVLSIPKQLEYFMHYKVKLQKLVGEQRAEYIIRNAIIVLSMGTNDFLQNYYVEPIRSKEYTVEEYQNFLVSRVDNYIKEMYRIGGRRLVVVGVPPMGCMPLVLTIWGDGRKCVDTYNNVAFSFNSKIQKELVTVRSTIGMRTAFVDAFTIIQHAVNSPQKYGLEETSKGCCGSGTIEYGDSCRGMSTCKDPSKYVFWDAVHPTQKMYKILADEAVESLNQNLLA</sequence>
<evidence type="ECO:0000256" key="1">
    <source>
        <dbReference type="ARBA" id="ARBA00008668"/>
    </source>
</evidence>
<dbReference type="CDD" id="cd01837">
    <property type="entry name" value="SGNH_plant_lipase_like"/>
    <property type="match status" value="1"/>
</dbReference>
<evidence type="ECO:0000313" key="2">
    <source>
        <dbReference type="Proteomes" id="UP001652623"/>
    </source>
</evidence>
<dbReference type="PANTHER" id="PTHR45642:SF7">
    <property type="entry name" value="GDSL ESTERASE_LIPASE"/>
    <property type="match status" value="1"/>
</dbReference>
<dbReference type="FunCoup" id="A0A6P3ZA72">
    <property type="interactions" value="103"/>
</dbReference>
<reference evidence="2" key="1">
    <citation type="submission" date="2025-05" db="UniProtKB">
        <authorList>
            <consortium name="RefSeq"/>
        </authorList>
    </citation>
    <scope>NUCLEOTIDE SEQUENCE [LARGE SCALE GENOMIC DNA]</scope>
</reference>
<dbReference type="InterPro" id="IPR035669">
    <property type="entry name" value="SGNH_plant_lipase-like"/>
</dbReference>
<protein>
    <submittedName>
        <fullName evidence="3">GDSL esterase/lipase At5g45950</fullName>
    </submittedName>
</protein>
<dbReference type="InParanoid" id="A0A6P3ZA72"/>
<dbReference type="GeneID" id="107411151"/>
<dbReference type="InterPro" id="IPR001087">
    <property type="entry name" value="GDSL"/>
</dbReference>
<dbReference type="InterPro" id="IPR036514">
    <property type="entry name" value="SGNH_hydro_sf"/>
</dbReference>
<dbReference type="GO" id="GO:0016788">
    <property type="term" value="F:hydrolase activity, acting on ester bonds"/>
    <property type="evidence" value="ECO:0007669"/>
    <property type="project" value="InterPro"/>
</dbReference>
<dbReference type="KEGG" id="zju:107411151"/>
<proteinExistence type="inferred from homology"/>